<evidence type="ECO:0000313" key="8">
    <source>
        <dbReference type="Proteomes" id="UP001415857"/>
    </source>
</evidence>
<dbReference type="SUPFAM" id="SSF57850">
    <property type="entry name" value="RING/U-box"/>
    <property type="match status" value="1"/>
</dbReference>
<dbReference type="PANTHER" id="PTHR22849:SF24">
    <property type="entry name" value="E3 UBIQUITIN-PROTEIN LIGASE PUB24"/>
    <property type="match status" value="1"/>
</dbReference>
<dbReference type="Pfam" id="PF25598">
    <property type="entry name" value="ARM_PUB"/>
    <property type="match status" value="1"/>
</dbReference>
<dbReference type="CDD" id="cd16664">
    <property type="entry name" value="RING-Ubox_PUB"/>
    <property type="match status" value="1"/>
</dbReference>
<evidence type="ECO:0000259" key="6">
    <source>
        <dbReference type="PROSITE" id="PS51698"/>
    </source>
</evidence>
<sequence>MDDIEVPSFFICPISLQIMKDPVTAITGITYDRESIEHWLFKSKNTTCPVTKQPLPTDSDLTQNHNLRRLIQAWCTENASYGIDRIPTPKPVLNKFHVLQLIKDLSQPHLQLKTLRRLEILATQNERNRKYMLEAGIVKAMVLFIVSCFKKNQLVGLEEALSILHLVKIPKAEANIENYPIFESLIWVLGCQMDNHVSVKTHAVVVLRKIIETAGSNVLEIPKPEFFERIVGVLRDGISQQGINAVLNIMLDACPWARNRSMMAEAGAVFELIEIELGSPEKRTTELILGVLFNLCSCAIGRAQFLSHSGSIAVVSKRILTVSPAADDRAIMILSLICKYSGNSMVPQEMMIVGAVSRLCKVLQVDSATYLKDKAKEILRSHFDVWMKSPCIAAIDRPLLTDRRCN</sequence>
<evidence type="ECO:0000256" key="5">
    <source>
        <dbReference type="RuleBase" id="RU369093"/>
    </source>
</evidence>
<comment type="pathway">
    <text evidence="2 5">Protein modification; protein ubiquitination.</text>
</comment>
<organism evidence="7 8">
    <name type="scientific">Liquidambar formosana</name>
    <name type="common">Formosan gum</name>
    <dbReference type="NCBI Taxonomy" id="63359"/>
    <lineage>
        <taxon>Eukaryota</taxon>
        <taxon>Viridiplantae</taxon>
        <taxon>Streptophyta</taxon>
        <taxon>Embryophyta</taxon>
        <taxon>Tracheophyta</taxon>
        <taxon>Spermatophyta</taxon>
        <taxon>Magnoliopsida</taxon>
        <taxon>eudicotyledons</taxon>
        <taxon>Gunneridae</taxon>
        <taxon>Pentapetalae</taxon>
        <taxon>Saxifragales</taxon>
        <taxon>Altingiaceae</taxon>
        <taxon>Liquidambar</taxon>
    </lineage>
</organism>
<dbReference type="GO" id="GO:0016567">
    <property type="term" value="P:protein ubiquitination"/>
    <property type="evidence" value="ECO:0007669"/>
    <property type="project" value="UniProtKB-UniRule"/>
</dbReference>
<dbReference type="Gene3D" id="1.25.10.10">
    <property type="entry name" value="Leucine-rich Repeat Variant"/>
    <property type="match status" value="1"/>
</dbReference>
<comment type="caution">
    <text evidence="7">The sequence shown here is derived from an EMBL/GenBank/DDBJ whole genome shotgun (WGS) entry which is preliminary data.</text>
</comment>
<keyword evidence="8" id="KW-1185">Reference proteome</keyword>
<comment type="function">
    <text evidence="5">Functions as an E3 ubiquitin ligase.</text>
</comment>
<comment type="catalytic activity">
    <reaction evidence="1 5">
        <text>S-ubiquitinyl-[E2 ubiquitin-conjugating enzyme]-L-cysteine + [acceptor protein]-L-lysine = [E2 ubiquitin-conjugating enzyme]-L-cysteine + N(6)-ubiquitinyl-[acceptor protein]-L-lysine.</text>
        <dbReference type="EC" id="2.3.2.27"/>
    </reaction>
</comment>
<dbReference type="SMART" id="SM00504">
    <property type="entry name" value="Ubox"/>
    <property type="match status" value="1"/>
</dbReference>
<dbReference type="InterPro" id="IPR016024">
    <property type="entry name" value="ARM-type_fold"/>
</dbReference>
<dbReference type="InterPro" id="IPR058678">
    <property type="entry name" value="ARM_PUB"/>
</dbReference>
<dbReference type="EMBL" id="JBBPBK010000002">
    <property type="protein sequence ID" value="KAK9289329.1"/>
    <property type="molecule type" value="Genomic_DNA"/>
</dbReference>
<dbReference type="InterPro" id="IPR003613">
    <property type="entry name" value="Ubox_domain"/>
</dbReference>
<dbReference type="Gene3D" id="3.30.40.10">
    <property type="entry name" value="Zinc/RING finger domain, C3HC4 (zinc finger)"/>
    <property type="match status" value="1"/>
</dbReference>
<keyword evidence="3 5" id="KW-0808">Transferase</keyword>
<evidence type="ECO:0000256" key="4">
    <source>
        <dbReference type="ARBA" id="ARBA00022786"/>
    </source>
</evidence>
<dbReference type="EC" id="2.3.2.27" evidence="5"/>
<keyword evidence="4 5" id="KW-0833">Ubl conjugation pathway</keyword>
<dbReference type="SUPFAM" id="SSF48371">
    <property type="entry name" value="ARM repeat"/>
    <property type="match status" value="1"/>
</dbReference>
<proteinExistence type="predicted"/>
<gene>
    <name evidence="7" type="ORF">L1049_007484</name>
</gene>
<dbReference type="AlphaFoldDB" id="A0AAP0X1I4"/>
<feature type="domain" description="U-box" evidence="6">
    <location>
        <begin position="5"/>
        <end position="81"/>
    </location>
</feature>
<evidence type="ECO:0000256" key="2">
    <source>
        <dbReference type="ARBA" id="ARBA00004906"/>
    </source>
</evidence>
<dbReference type="InterPro" id="IPR045185">
    <property type="entry name" value="PUB22/23/24-like"/>
</dbReference>
<protein>
    <recommendedName>
        <fullName evidence="5 6">U-box domain-containing protein</fullName>
        <ecNumber evidence="5">2.3.2.27</ecNumber>
    </recommendedName>
    <alternativeName>
        <fullName evidence="5">RING-type E3 ubiquitin transferase PUB</fullName>
    </alternativeName>
</protein>
<reference evidence="7 8" key="1">
    <citation type="journal article" date="2024" name="Plant J.">
        <title>Genome sequences and population genomics reveal climatic adaptation and genomic divergence between two closely related sweetgum species.</title>
        <authorList>
            <person name="Xu W.Q."/>
            <person name="Ren C.Q."/>
            <person name="Zhang X.Y."/>
            <person name="Comes H.P."/>
            <person name="Liu X.H."/>
            <person name="Li Y.G."/>
            <person name="Kettle C.J."/>
            <person name="Jalonen R."/>
            <person name="Gaisberger H."/>
            <person name="Ma Y.Z."/>
            <person name="Qiu Y.X."/>
        </authorList>
    </citation>
    <scope>NUCLEOTIDE SEQUENCE [LARGE SCALE GENOMIC DNA]</scope>
    <source>
        <strain evidence="7">Hangzhou</strain>
    </source>
</reference>
<evidence type="ECO:0000256" key="3">
    <source>
        <dbReference type="ARBA" id="ARBA00022679"/>
    </source>
</evidence>
<accession>A0AAP0X1I4</accession>
<dbReference type="InterPro" id="IPR045210">
    <property type="entry name" value="RING-Ubox_PUB"/>
</dbReference>
<dbReference type="PANTHER" id="PTHR22849">
    <property type="entry name" value="WDSAM1 PROTEIN"/>
    <property type="match status" value="1"/>
</dbReference>
<evidence type="ECO:0000313" key="7">
    <source>
        <dbReference type="EMBL" id="KAK9289329.1"/>
    </source>
</evidence>
<dbReference type="InterPro" id="IPR013083">
    <property type="entry name" value="Znf_RING/FYVE/PHD"/>
</dbReference>
<dbReference type="Proteomes" id="UP001415857">
    <property type="component" value="Unassembled WGS sequence"/>
</dbReference>
<dbReference type="Pfam" id="PF04564">
    <property type="entry name" value="U-box"/>
    <property type="match status" value="1"/>
</dbReference>
<dbReference type="InterPro" id="IPR011989">
    <property type="entry name" value="ARM-like"/>
</dbReference>
<dbReference type="GO" id="GO:0061630">
    <property type="term" value="F:ubiquitin protein ligase activity"/>
    <property type="evidence" value="ECO:0007669"/>
    <property type="project" value="UniProtKB-UniRule"/>
</dbReference>
<dbReference type="PROSITE" id="PS51698">
    <property type="entry name" value="U_BOX"/>
    <property type="match status" value="1"/>
</dbReference>
<name>A0AAP0X1I4_LIQFO</name>
<evidence type="ECO:0000256" key="1">
    <source>
        <dbReference type="ARBA" id="ARBA00000900"/>
    </source>
</evidence>